<comment type="caution">
    <text evidence="7">The sequence shown here is derived from an EMBL/GenBank/DDBJ whole genome shotgun (WGS) entry which is preliminary data.</text>
</comment>
<dbReference type="InterPro" id="IPR050833">
    <property type="entry name" value="Poly_Biosynth_Transport"/>
</dbReference>
<feature type="transmembrane region" description="Helical" evidence="6">
    <location>
        <begin position="155"/>
        <end position="173"/>
    </location>
</feature>
<evidence type="ECO:0000256" key="2">
    <source>
        <dbReference type="ARBA" id="ARBA00022475"/>
    </source>
</evidence>
<evidence type="ECO:0000256" key="1">
    <source>
        <dbReference type="ARBA" id="ARBA00004651"/>
    </source>
</evidence>
<proteinExistence type="predicted"/>
<feature type="transmembrane region" description="Helical" evidence="6">
    <location>
        <begin position="363"/>
        <end position="382"/>
    </location>
</feature>
<evidence type="ECO:0000313" key="8">
    <source>
        <dbReference type="Proteomes" id="UP000076567"/>
    </source>
</evidence>
<keyword evidence="8" id="KW-1185">Reference proteome</keyword>
<feature type="transmembrane region" description="Helical" evidence="6">
    <location>
        <begin position="418"/>
        <end position="435"/>
    </location>
</feature>
<dbReference type="InterPro" id="IPR002797">
    <property type="entry name" value="Polysacc_synth"/>
</dbReference>
<feature type="transmembrane region" description="Helical" evidence="6">
    <location>
        <begin position="388"/>
        <end position="406"/>
    </location>
</feature>
<dbReference type="PANTHER" id="PTHR30250">
    <property type="entry name" value="PST FAMILY PREDICTED COLANIC ACID TRANSPORTER"/>
    <property type="match status" value="1"/>
</dbReference>
<keyword evidence="2" id="KW-1003">Cell membrane</keyword>
<feature type="transmembrane region" description="Helical" evidence="6">
    <location>
        <begin position="121"/>
        <end position="143"/>
    </location>
</feature>
<protein>
    <recommendedName>
        <fullName evidence="9">Sugar translocase</fullName>
    </recommendedName>
</protein>
<dbReference type="AlphaFoldDB" id="A0A163PSA8"/>
<dbReference type="RefSeq" id="WP_066245036.1">
    <property type="nucleotide sequence ID" value="NZ_LRFC01000038.1"/>
</dbReference>
<keyword evidence="5 6" id="KW-0472">Membrane</keyword>
<feature type="transmembrane region" description="Helical" evidence="6">
    <location>
        <begin position="91"/>
        <end position="109"/>
    </location>
</feature>
<feature type="transmembrane region" description="Helical" evidence="6">
    <location>
        <begin position="330"/>
        <end position="351"/>
    </location>
</feature>
<evidence type="ECO:0000256" key="6">
    <source>
        <dbReference type="SAM" id="Phobius"/>
    </source>
</evidence>
<dbReference type="GO" id="GO:0005886">
    <property type="term" value="C:plasma membrane"/>
    <property type="evidence" value="ECO:0007669"/>
    <property type="project" value="UniProtKB-SubCell"/>
</dbReference>
<evidence type="ECO:0000256" key="3">
    <source>
        <dbReference type="ARBA" id="ARBA00022692"/>
    </source>
</evidence>
<evidence type="ECO:0008006" key="9">
    <source>
        <dbReference type="Google" id="ProtNLM"/>
    </source>
</evidence>
<dbReference type="PANTHER" id="PTHR30250:SF11">
    <property type="entry name" value="O-ANTIGEN TRANSPORTER-RELATED"/>
    <property type="match status" value="1"/>
</dbReference>
<feature type="transmembrane region" description="Helical" evidence="6">
    <location>
        <begin position="12"/>
        <end position="34"/>
    </location>
</feature>
<dbReference type="Pfam" id="PF01943">
    <property type="entry name" value="Polysacc_synt"/>
    <property type="match status" value="1"/>
</dbReference>
<reference evidence="8" key="1">
    <citation type="submission" date="2016-01" db="EMBL/GenBank/DDBJ databases">
        <title>Draft genome of Chromobacterium sp. F49.</title>
        <authorList>
            <person name="Hong K.W."/>
        </authorList>
    </citation>
    <scope>NUCLEOTIDE SEQUENCE [LARGE SCALE GENOMIC DNA]</scope>
    <source>
        <strain evidence="8">P7IIIA</strain>
    </source>
</reference>
<keyword evidence="4 6" id="KW-1133">Transmembrane helix</keyword>
<feature type="transmembrane region" description="Helical" evidence="6">
    <location>
        <begin position="179"/>
        <end position="196"/>
    </location>
</feature>
<feature type="transmembrane region" description="Helical" evidence="6">
    <location>
        <begin position="441"/>
        <end position="456"/>
    </location>
</feature>
<evidence type="ECO:0000256" key="4">
    <source>
        <dbReference type="ARBA" id="ARBA00022989"/>
    </source>
</evidence>
<accession>A0A163PSA8</accession>
<feature type="transmembrane region" description="Helical" evidence="6">
    <location>
        <begin position="40"/>
        <end position="60"/>
    </location>
</feature>
<comment type="subcellular location">
    <subcellularLocation>
        <location evidence="1">Cell membrane</location>
        <topology evidence="1">Multi-pass membrane protein</topology>
    </subcellularLocation>
</comment>
<evidence type="ECO:0000313" key="7">
    <source>
        <dbReference type="EMBL" id="KZE64052.1"/>
    </source>
</evidence>
<dbReference type="EMBL" id="LRFC01000038">
    <property type="protein sequence ID" value="KZE64052.1"/>
    <property type="molecule type" value="Genomic_DNA"/>
</dbReference>
<sequence>MKDVKPNSITKNIFHLFYSTAGASFLNALVLIYLASYLEAYHYGMFSVALASAMIMGYFTDSGLTEIAIREGSKKDADLTAILASYIKVRVLLLLITLLGGSCFIYFFYSGNQVLINVAYYLSIPMVIGLALQGVGTMFFQLIRKMQYIGFIKMLSALLLICTLAFSILFSLSPLMVCLMYGLSYCMAGVFAIVLVKRHVPIHLKVPFLPGFLKNFSSFMCSGLLFIITPQLGPIILEKTLTLKEVGLFAVAYRMPQALQQLPLIVAGAYRPVMFKSFHNNQVHEHSKLNVMLIKIMALFGMMITVPLYYLSDELITFLFGKSWLPASEALSILSLLILIQAIGIGLADGLTTRGLQSYRTGVQMFSVVAGILVYVLFSSNYGVTGGAYAGLTVELIALSGFWLFLPNKKVVAKKILLPYLIYFGLFMALCTATLSDYPFLAAAFHLIGILFLFYLDQEMKENVSGLLYQVSSRFKVRERVENAIHK</sequence>
<dbReference type="Proteomes" id="UP000076567">
    <property type="component" value="Unassembled WGS sequence"/>
</dbReference>
<name>A0A163PSA8_9BACL</name>
<gene>
    <name evidence="7" type="ORF">AWM68_13170</name>
</gene>
<feature type="transmembrane region" description="Helical" evidence="6">
    <location>
        <begin position="291"/>
        <end position="310"/>
    </location>
</feature>
<evidence type="ECO:0000256" key="5">
    <source>
        <dbReference type="ARBA" id="ARBA00023136"/>
    </source>
</evidence>
<organism evidence="7 8">
    <name type="scientific">Fictibacillus phosphorivorans</name>
    <dbReference type="NCBI Taxonomy" id="1221500"/>
    <lineage>
        <taxon>Bacteria</taxon>
        <taxon>Bacillati</taxon>
        <taxon>Bacillota</taxon>
        <taxon>Bacilli</taxon>
        <taxon>Bacillales</taxon>
        <taxon>Fictibacillaceae</taxon>
        <taxon>Fictibacillus</taxon>
    </lineage>
</organism>
<keyword evidence="3 6" id="KW-0812">Transmembrane</keyword>
<dbReference type="OrthoDB" id="9089519at2"/>